<dbReference type="Proteomes" id="UP000235392">
    <property type="component" value="Unassembled WGS sequence"/>
</dbReference>
<feature type="region of interest" description="Disordered" evidence="1">
    <location>
        <begin position="1"/>
        <end position="168"/>
    </location>
</feature>
<gene>
    <name evidence="3" type="ORF">PCANC_07240</name>
    <name evidence="2" type="ORF">PCASD_08546</name>
</gene>
<dbReference type="EMBL" id="PGCJ01000060">
    <property type="protein sequence ID" value="PLW53545.1"/>
    <property type="molecule type" value="Genomic_DNA"/>
</dbReference>
<dbReference type="AlphaFoldDB" id="A0A2N5URA1"/>
<name>A0A2N5URA1_9BASI</name>
<reference evidence="4 5" key="1">
    <citation type="submission" date="2017-11" db="EMBL/GenBank/DDBJ databases">
        <title>De novo assembly and phasing of dikaryotic genomes from two isolates of Puccinia coronata f. sp. avenae, the causal agent of oat crown rust.</title>
        <authorList>
            <person name="Miller M.E."/>
            <person name="Zhang Y."/>
            <person name="Omidvar V."/>
            <person name="Sperschneider J."/>
            <person name="Schwessinger B."/>
            <person name="Raley C."/>
            <person name="Palmer J.M."/>
            <person name="Garnica D."/>
            <person name="Upadhyaya N."/>
            <person name="Rathjen J."/>
            <person name="Taylor J.M."/>
            <person name="Park R.F."/>
            <person name="Dodds P.N."/>
            <person name="Hirsch C.D."/>
            <person name="Kianian S.F."/>
            <person name="Figueroa M."/>
        </authorList>
    </citation>
    <scope>NUCLEOTIDE SEQUENCE [LARGE SCALE GENOMIC DNA]</scope>
    <source>
        <strain evidence="3">12NC29</strain>
        <strain evidence="2">12SD80</strain>
    </source>
</reference>
<proteinExistence type="predicted"/>
<dbReference type="EMBL" id="PGCI01000104">
    <property type="protein sequence ID" value="PLW40272.1"/>
    <property type="molecule type" value="Genomic_DNA"/>
</dbReference>
<dbReference type="STRING" id="200324.A0A2N5URA1"/>
<organism evidence="2 5">
    <name type="scientific">Puccinia coronata f. sp. avenae</name>
    <dbReference type="NCBI Taxonomy" id="200324"/>
    <lineage>
        <taxon>Eukaryota</taxon>
        <taxon>Fungi</taxon>
        <taxon>Dikarya</taxon>
        <taxon>Basidiomycota</taxon>
        <taxon>Pucciniomycotina</taxon>
        <taxon>Pucciniomycetes</taxon>
        <taxon>Pucciniales</taxon>
        <taxon>Pucciniaceae</taxon>
        <taxon>Puccinia</taxon>
    </lineage>
</organism>
<feature type="compositionally biased region" description="Polar residues" evidence="1">
    <location>
        <begin position="143"/>
        <end position="153"/>
    </location>
</feature>
<comment type="caution">
    <text evidence="2">The sequence shown here is derived from an EMBL/GenBank/DDBJ whole genome shotgun (WGS) entry which is preliminary data.</text>
</comment>
<feature type="compositionally biased region" description="Acidic residues" evidence="1">
    <location>
        <begin position="130"/>
        <end position="139"/>
    </location>
</feature>
<feature type="compositionally biased region" description="Basic and acidic residues" evidence="1">
    <location>
        <begin position="53"/>
        <end position="68"/>
    </location>
</feature>
<accession>A0A2N5URA1</accession>
<dbReference type="Proteomes" id="UP000235388">
    <property type="component" value="Unassembled WGS sequence"/>
</dbReference>
<evidence type="ECO:0000313" key="4">
    <source>
        <dbReference type="Proteomes" id="UP000235388"/>
    </source>
</evidence>
<keyword evidence="4" id="KW-1185">Reference proteome</keyword>
<sequence length="200" mass="20179">MKPKDSTSKTDSSNEKSTPHPVSSGAIPTPPVSSGANVTSLSSGDDGMAGKPKPKEATPKTKSSEDKAAIPPVSSGGSPPPGASDGKAMPGDETPKVGSGEKGVKATSGSPAKRSPTKANSSKEDAQENINDDDDDDDDTPKKGSSFNTTVAKGSSGVVSEENVKNPPQLSSATFLSVTNDLEYHLGAVGLMTIGTLLIL</sequence>
<evidence type="ECO:0000256" key="1">
    <source>
        <dbReference type="SAM" id="MobiDB-lite"/>
    </source>
</evidence>
<feature type="compositionally biased region" description="Low complexity" evidence="1">
    <location>
        <begin position="69"/>
        <end position="88"/>
    </location>
</feature>
<evidence type="ECO:0000313" key="3">
    <source>
        <dbReference type="EMBL" id="PLW53545.1"/>
    </source>
</evidence>
<evidence type="ECO:0000313" key="5">
    <source>
        <dbReference type="Proteomes" id="UP000235392"/>
    </source>
</evidence>
<feature type="compositionally biased region" description="Polar residues" evidence="1">
    <location>
        <begin position="32"/>
        <end position="43"/>
    </location>
</feature>
<feature type="compositionally biased region" description="Basic and acidic residues" evidence="1">
    <location>
        <begin position="1"/>
        <end position="18"/>
    </location>
</feature>
<evidence type="ECO:0000313" key="2">
    <source>
        <dbReference type="EMBL" id="PLW40272.1"/>
    </source>
</evidence>
<protein>
    <submittedName>
        <fullName evidence="2">Uncharacterized protein</fullName>
    </submittedName>
</protein>